<dbReference type="InterPro" id="IPR011600">
    <property type="entry name" value="Pept_C14_caspase"/>
</dbReference>
<dbReference type="EMBL" id="SOHA01000001">
    <property type="protein sequence ID" value="TFD34168.1"/>
    <property type="molecule type" value="Genomic_DNA"/>
</dbReference>
<dbReference type="InterPro" id="IPR029058">
    <property type="entry name" value="AB_hydrolase_fold"/>
</dbReference>
<evidence type="ECO:0000313" key="6">
    <source>
        <dbReference type="Proteomes" id="UP000297472"/>
    </source>
</evidence>
<evidence type="ECO:0000259" key="3">
    <source>
        <dbReference type="Pfam" id="PF12770"/>
    </source>
</evidence>
<dbReference type="OrthoDB" id="1491023at2"/>
<evidence type="ECO:0000313" key="5">
    <source>
        <dbReference type="EMBL" id="TFD34168.1"/>
    </source>
</evidence>
<name>A0A4Y8K512_9MICO</name>
<feature type="domain" description="Peptidase C14 caspase" evidence="2">
    <location>
        <begin position="1139"/>
        <end position="1395"/>
    </location>
</feature>
<dbReference type="InterPro" id="IPR055787">
    <property type="entry name" value="DUF7363"/>
</dbReference>
<comment type="caution">
    <text evidence="5">The sequence shown here is derived from an EMBL/GenBank/DDBJ whole genome shotgun (WGS) entry which is preliminary data.</text>
</comment>
<dbReference type="InterPro" id="IPR050452">
    <property type="entry name" value="Metacaspase"/>
</dbReference>
<dbReference type="Proteomes" id="UP000297472">
    <property type="component" value="Unassembled WGS sequence"/>
</dbReference>
<dbReference type="GO" id="GO:0006508">
    <property type="term" value="P:proteolysis"/>
    <property type="evidence" value="ECO:0007669"/>
    <property type="project" value="InterPro"/>
</dbReference>
<dbReference type="GO" id="GO:0004197">
    <property type="term" value="F:cysteine-type endopeptidase activity"/>
    <property type="evidence" value="ECO:0007669"/>
    <property type="project" value="InterPro"/>
</dbReference>
<keyword evidence="6" id="KW-1185">Reference proteome</keyword>
<feature type="domain" description="CHAT" evidence="3">
    <location>
        <begin position="531"/>
        <end position="689"/>
    </location>
</feature>
<evidence type="ECO:0000256" key="1">
    <source>
        <dbReference type="SAM" id="MobiDB-lite"/>
    </source>
</evidence>
<dbReference type="RefSeq" id="WP_134422387.1">
    <property type="nucleotide sequence ID" value="NZ_SOHA01000001.1"/>
</dbReference>
<dbReference type="InterPro" id="IPR029030">
    <property type="entry name" value="Caspase-like_dom_sf"/>
</dbReference>
<dbReference type="SUPFAM" id="SSF53474">
    <property type="entry name" value="alpha/beta-Hydrolases"/>
    <property type="match status" value="1"/>
</dbReference>
<organism evidence="5 6">
    <name type="scientific">Cryobacterium cryoconiti</name>
    <dbReference type="NCBI Taxonomy" id="1259239"/>
    <lineage>
        <taxon>Bacteria</taxon>
        <taxon>Bacillati</taxon>
        <taxon>Actinomycetota</taxon>
        <taxon>Actinomycetes</taxon>
        <taxon>Micrococcales</taxon>
        <taxon>Microbacteriaceae</taxon>
        <taxon>Cryobacterium</taxon>
    </lineage>
</organism>
<dbReference type="Pfam" id="PF12770">
    <property type="entry name" value="CHAT"/>
    <property type="match status" value="1"/>
</dbReference>
<feature type="region of interest" description="Disordered" evidence="1">
    <location>
        <begin position="718"/>
        <end position="748"/>
    </location>
</feature>
<dbReference type="Pfam" id="PF00656">
    <property type="entry name" value="Peptidase_C14"/>
    <property type="match status" value="1"/>
</dbReference>
<protein>
    <submittedName>
        <fullName evidence="5">CHAT domain-containing protein</fullName>
    </submittedName>
</protein>
<dbReference type="GO" id="GO:0005737">
    <property type="term" value="C:cytoplasm"/>
    <property type="evidence" value="ECO:0007669"/>
    <property type="project" value="TreeGrafter"/>
</dbReference>
<reference evidence="5 6" key="1">
    <citation type="submission" date="2019-03" db="EMBL/GenBank/DDBJ databases">
        <title>Genomics of glacier-inhabiting Cryobacterium strains.</title>
        <authorList>
            <person name="Liu Q."/>
            <person name="Xin Y.-H."/>
        </authorList>
    </citation>
    <scope>NUCLEOTIDE SEQUENCE [LARGE SCALE GENOMIC DNA]</scope>
    <source>
        <strain evidence="5 6">TMT1-51</strain>
    </source>
</reference>
<accession>A0A4Y8K512</accession>
<dbReference type="PANTHER" id="PTHR48104:SF30">
    <property type="entry name" value="METACASPASE-1"/>
    <property type="match status" value="1"/>
</dbReference>
<evidence type="ECO:0000259" key="4">
    <source>
        <dbReference type="Pfam" id="PF24063"/>
    </source>
</evidence>
<dbReference type="InterPro" id="IPR024983">
    <property type="entry name" value="CHAT_dom"/>
</dbReference>
<evidence type="ECO:0000259" key="2">
    <source>
        <dbReference type="Pfam" id="PF00656"/>
    </source>
</evidence>
<proteinExistence type="predicted"/>
<feature type="region of interest" description="Disordered" evidence="1">
    <location>
        <begin position="1058"/>
        <end position="1085"/>
    </location>
</feature>
<dbReference type="Pfam" id="PF24063">
    <property type="entry name" value="DUF7363"/>
    <property type="match status" value="1"/>
</dbReference>
<feature type="compositionally biased region" description="Low complexity" evidence="1">
    <location>
        <begin position="1062"/>
        <end position="1074"/>
    </location>
</feature>
<dbReference type="PANTHER" id="PTHR48104">
    <property type="entry name" value="METACASPASE-4"/>
    <property type="match status" value="1"/>
</dbReference>
<feature type="domain" description="DUF7363" evidence="4">
    <location>
        <begin position="199"/>
        <end position="306"/>
    </location>
</feature>
<dbReference type="Gene3D" id="3.40.50.1460">
    <property type="match status" value="1"/>
</dbReference>
<sequence length="1470" mass="157045">MSILIGGTVAGSFRIISIDGRVSAEASPGLVLEQVDQPDPALSHALDQSPATSLLAALTVSSSDASGTAHITVRSHAGRVSAVLERSASGDVRSVEPTESTPGIQSFAVTLSSHQHVDVFVLECDTDRELALVVRAVGLAEVDFDLTNVRLVQGAVAAEAAAEQAVVADQEGFAPSPVGAAPHAEPLDGGRFEFAQVGASMPPLVQLNTPVTVTVRLSRGEVTIDSSQAHDEHVIVVDPAQTVNIALFCRNFSVSENAPDNRELYLPPPLEESVVTFTVVGLEIGEGEVQVVVRQGEPMPLATLWLNATVQRGPVSPTAEGPDAALITSFLSPRVRQFLAPKTLTIDENRVGAHSRLSFELVLPGTRKRFERVIEDKPALVGAVYGAIDAAWEDFKALPTARERSLAFRARLQQLGVKLAEDVLPADLRSFFAAHPEQIDELTILTSGETDIPWELVYIADPDIDDDAKDESGFLGRAGLVRWIYNTPHPETLRISAGRARYLCPRYADTELALIDAEHELDYLISDFAATELAPGDADSIRTLLTNGEMDLLHFGGHGLTDDAADPPLQQLLLANFVRSTTDSPDAYSLEDLRRDLPDRPPLAFHDPGPLVVLNSCRLGRPPSKHSEQGGFAEAFLRGGAAAFVGCLWSVGDEPARDFVRAFYAGLRANKTIAEATIDARREARKSGDTSWLAYTVYAHPDARVEVVGLESPVASSATDSITPGTLDAHRLPPKGSAMSTSDATRSIPRDSGLSAAQLLALQPHVVNLTDGELAKGPSVPPTSDADFRTTQADLSEVFRTHLPAFIADQARPGPVPLVIYAHGGLVNKGSGLKIAKKQVEWWRDNGAYPIHLVWESGLAGSLWDAVKDSLPGRQRNLGDFFDGIIEAAARSARGDVVWSAMKRDAEHASGPTGGGTALATLLSAYMRAHPGQISVHLIGHSAGSIVHSYLIPALLTAGVPRIDSLSLLAPAVRIDTFKTQIVPRLGRIDALTMFTMEDDIEQKDTCLGIYKKSLLYLIRGALESEPGAKILGLEVSLTADPEMSELFQRPGTGSRVEVVWSKSDSGPRSSSQSRAHGDFDNDAPTMNSVARRVLDRDSILPFSATRAIDPLWPSEEEVFDYVEQDTSDTAEAATVSPRRRALCIGIDSYPTDALLGCVSDALAWQAAFSAAGFETETLLNEQATQQRMLDAIRELVVSSRAGDVIALQYSGHGTTVEDLNQDELLEDAGEPGNVDGGDPDHKLVDEALCPVDFREGNLIIDDDLGEIWDLLPAGVNLTIFFDSCHSGGGQRDINTHTLSAVGSRKRLVSLGGEEIEAYKAKRGSLARSTARDNERGVFFGACLATQVAYETGSQGDFTARALPLFREAIGSSTNRAFHEAVLAAFGNDPRQTPVVKPPALLERTLLASLADVPPTPPATLAVITATPDSGPVSPVPTPAIPVAEADDKPDQAAVVAAFLRATADLIAPR</sequence>
<dbReference type="SUPFAM" id="SSF52129">
    <property type="entry name" value="Caspase-like"/>
    <property type="match status" value="1"/>
</dbReference>
<gene>
    <name evidence="5" type="ORF">E3T49_00395</name>
</gene>